<protein>
    <submittedName>
        <fullName evidence="1">Uncharacterized protein</fullName>
    </submittedName>
</protein>
<organism evidence="1 2">
    <name type="scientific">Carya illinoinensis</name>
    <name type="common">Pecan</name>
    <dbReference type="NCBI Taxonomy" id="32201"/>
    <lineage>
        <taxon>Eukaryota</taxon>
        <taxon>Viridiplantae</taxon>
        <taxon>Streptophyta</taxon>
        <taxon>Embryophyta</taxon>
        <taxon>Tracheophyta</taxon>
        <taxon>Spermatophyta</taxon>
        <taxon>Magnoliopsida</taxon>
        <taxon>eudicotyledons</taxon>
        <taxon>Gunneridae</taxon>
        <taxon>Pentapetalae</taxon>
        <taxon>rosids</taxon>
        <taxon>fabids</taxon>
        <taxon>Fagales</taxon>
        <taxon>Juglandaceae</taxon>
        <taxon>Carya</taxon>
    </lineage>
</organism>
<evidence type="ECO:0000313" key="1">
    <source>
        <dbReference type="EMBL" id="KAG6645487.1"/>
    </source>
</evidence>
<comment type="caution">
    <text evidence="1">The sequence shown here is derived from an EMBL/GenBank/DDBJ whole genome shotgun (WGS) entry which is preliminary data.</text>
</comment>
<gene>
    <name evidence="1" type="ORF">CIPAW_08G125900</name>
</gene>
<name>A0A8T1PVT8_CARIL</name>
<evidence type="ECO:0000313" key="2">
    <source>
        <dbReference type="Proteomes" id="UP000811609"/>
    </source>
</evidence>
<accession>A0A8T1PVT8</accession>
<dbReference type="EMBL" id="CM031816">
    <property type="protein sequence ID" value="KAG6645487.1"/>
    <property type="molecule type" value="Genomic_DNA"/>
</dbReference>
<reference evidence="1" key="1">
    <citation type="submission" date="2020-12" db="EMBL/GenBank/DDBJ databases">
        <title>WGS assembly of Carya illinoinensis cv. Pawnee.</title>
        <authorList>
            <person name="Platts A."/>
            <person name="Shu S."/>
            <person name="Wright S."/>
            <person name="Barry K."/>
            <person name="Edger P."/>
            <person name="Pires J.C."/>
            <person name="Schmutz J."/>
        </authorList>
    </citation>
    <scope>NUCLEOTIDE SEQUENCE</scope>
    <source>
        <tissue evidence="1">Leaf</tissue>
    </source>
</reference>
<dbReference type="Proteomes" id="UP000811609">
    <property type="component" value="Chromosome 8"/>
</dbReference>
<dbReference type="AlphaFoldDB" id="A0A8T1PVT8"/>
<sequence>MLFVSGIKFRLELVLSRELLVSSSSEGIKFWEYGGCS</sequence>
<proteinExistence type="predicted"/>
<keyword evidence="2" id="KW-1185">Reference proteome</keyword>